<dbReference type="PANTHER" id="PTHR45947">
    <property type="entry name" value="SULFOQUINOVOSYL TRANSFERASE SQD2"/>
    <property type="match status" value="1"/>
</dbReference>
<protein>
    <submittedName>
        <fullName evidence="3">Glr1526 protein</fullName>
    </submittedName>
</protein>
<evidence type="ECO:0000259" key="1">
    <source>
        <dbReference type="Pfam" id="PF00534"/>
    </source>
</evidence>
<dbReference type="eggNOG" id="COG0438">
    <property type="taxonomic scope" value="Bacteria"/>
</dbReference>
<dbReference type="AlphaFoldDB" id="Q7NKF2"/>
<dbReference type="KEGG" id="gvi:glr1526"/>
<dbReference type="EMBL" id="BA000045">
    <property type="protein sequence ID" value="BAC89467.1"/>
    <property type="molecule type" value="Genomic_DNA"/>
</dbReference>
<dbReference type="RefSeq" id="WP_011141525.1">
    <property type="nucleotide sequence ID" value="NC_005125.1"/>
</dbReference>
<feature type="domain" description="Glycosyltransferase subfamily 4-like N-terminal" evidence="2">
    <location>
        <begin position="67"/>
        <end position="193"/>
    </location>
</feature>
<dbReference type="InterPro" id="IPR001296">
    <property type="entry name" value="Glyco_trans_1"/>
</dbReference>
<reference evidence="3 4" key="2">
    <citation type="journal article" date="2003" name="DNA Res.">
        <title>Complete genome structure of Gloeobacter violaceus PCC 7421, a cyanobacterium that lacks thylakoids (supplement).</title>
        <authorList>
            <person name="Nakamura Y."/>
            <person name="Kaneko T."/>
            <person name="Sato S."/>
            <person name="Mimuro M."/>
            <person name="Miyashita H."/>
            <person name="Tsuchiya T."/>
            <person name="Sasamoto S."/>
            <person name="Watanabe A."/>
            <person name="Kawashima K."/>
            <person name="Kishida Y."/>
            <person name="Kiyokawa C."/>
            <person name="Kohara M."/>
            <person name="Matsumoto M."/>
            <person name="Matsuno A."/>
            <person name="Nakazaki N."/>
            <person name="Shimpo S."/>
            <person name="Takeuchi C."/>
            <person name="Yamada M."/>
            <person name="Tabata S."/>
        </authorList>
    </citation>
    <scope>NUCLEOTIDE SEQUENCE [LARGE SCALE GENOMIC DNA]</scope>
    <source>
        <strain evidence="4">ATCC 29082 / PCC 7421</strain>
    </source>
</reference>
<dbReference type="Proteomes" id="UP000000557">
    <property type="component" value="Chromosome"/>
</dbReference>
<accession>Q7NKF2</accession>
<dbReference type="HOGENOM" id="CLU_041001_0_0_3"/>
<dbReference type="Pfam" id="PF13439">
    <property type="entry name" value="Glyco_transf_4"/>
    <property type="match status" value="1"/>
</dbReference>
<dbReference type="PhylomeDB" id="Q7NKF2"/>
<dbReference type="Pfam" id="PF00534">
    <property type="entry name" value="Glycos_transf_1"/>
    <property type="match status" value="1"/>
</dbReference>
<organism evidence="3 4">
    <name type="scientific">Gloeobacter violaceus (strain ATCC 29082 / PCC 7421)</name>
    <dbReference type="NCBI Taxonomy" id="251221"/>
    <lineage>
        <taxon>Bacteria</taxon>
        <taxon>Bacillati</taxon>
        <taxon>Cyanobacteriota</taxon>
        <taxon>Cyanophyceae</taxon>
        <taxon>Gloeobacterales</taxon>
        <taxon>Gloeobacteraceae</taxon>
        <taxon>Gloeobacter</taxon>
    </lineage>
</organism>
<dbReference type="PANTHER" id="PTHR45947:SF3">
    <property type="entry name" value="SULFOQUINOVOSYL TRANSFERASE SQD2"/>
    <property type="match status" value="1"/>
</dbReference>
<dbReference type="InterPro" id="IPR050194">
    <property type="entry name" value="Glycosyltransferase_grp1"/>
</dbReference>
<dbReference type="GO" id="GO:0016757">
    <property type="term" value="F:glycosyltransferase activity"/>
    <property type="evidence" value="ECO:0007669"/>
    <property type="project" value="InterPro"/>
</dbReference>
<feature type="domain" description="Glycosyl transferase family 1" evidence="1">
    <location>
        <begin position="194"/>
        <end position="345"/>
    </location>
</feature>
<proteinExistence type="predicted"/>
<dbReference type="OrthoDB" id="9801609at2"/>
<dbReference type="InParanoid" id="Q7NKF2"/>
<keyword evidence="4" id="KW-1185">Reference proteome</keyword>
<reference evidence="3 4" key="1">
    <citation type="journal article" date="2003" name="DNA Res.">
        <title>Complete genome structure of Gloeobacter violaceus PCC 7421, a cyanobacterium that lacks thylakoids.</title>
        <authorList>
            <person name="Nakamura Y."/>
            <person name="Kaneko T."/>
            <person name="Sato S."/>
            <person name="Mimuro M."/>
            <person name="Miyashita H."/>
            <person name="Tsuchiya T."/>
            <person name="Sasamoto S."/>
            <person name="Watanabe A."/>
            <person name="Kawashima K."/>
            <person name="Kishida Y."/>
            <person name="Kiyokawa C."/>
            <person name="Kohara M."/>
            <person name="Matsumoto M."/>
            <person name="Matsuno A."/>
            <person name="Nakazaki N."/>
            <person name="Shimpo S."/>
            <person name="Takeuchi C."/>
            <person name="Yamada M."/>
            <person name="Tabata S."/>
        </authorList>
    </citation>
    <scope>NUCLEOTIDE SEQUENCE [LARGE SCALE GENOMIC DNA]</scope>
    <source>
        <strain evidence="4">ATCC 29082 / PCC 7421</strain>
    </source>
</reference>
<evidence type="ECO:0000259" key="2">
    <source>
        <dbReference type="Pfam" id="PF13439"/>
    </source>
</evidence>
<dbReference type="Gene3D" id="3.40.50.2000">
    <property type="entry name" value="Glycogen Phosphorylase B"/>
    <property type="match status" value="2"/>
</dbReference>
<gene>
    <name evidence="3" type="ordered locus">glr1526</name>
</gene>
<dbReference type="STRING" id="251221.gene:10759015"/>
<name>Q7NKF2_GLOVI</name>
<evidence type="ECO:0000313" key="3">
    <source>
        <dbReference type="EMBL" id="BAC89467.1"/>
    </source>
</evidence>
<dbReference type="SUPFAM" id="SSF53756">
    <property type="entry name" value="UDP-Glycosyltransferase/glycogen phosphorylase"/>
    <property type="match status" value="1"/>
</dbReference>
<dbReference type="EnsemblBacteria" id="BAC89467">
    <property type="protein sequence ID" value="BAC89467"/>
    <property type="gene ID" value="BAC89467"/>
</dbReference>
<sequence>MKVALVHEYLIKQGGSENVVEALKGLFPEAPIYTSYFGAATMPERWRRYDVRPSFLQKLPLGGSTSYQRRLQYVLPLMPAAYESFDLREFDVVISSSHAFAKGVLTRQDALHLSYIHTPTRYLWDMTWEYQRDFRVPLVGALMPLVLSALRTWDFQAAQRPDHLMANSRYVQQRIAKFYRRPSTVIYPPVDTQFFQPVAAPSLDYYLAAGRFVPYKRLDLAIEAFNRLGLPLWVAGEGPDLGRLRAKARPNVVFLPYQPPKQLAELFANCRALIFPGEEDFGIVPVEVQACGRPVVAYGRGGATETVADGESGVLFGEQTVEALVAAVERCEQTRWWPERIRARAENFSQARFGQAVRSCVARALAGELNFGPGRA</sequence>
<evidence type="ECO:0000313" key="4">
    <source>
        <dbReference type="Proteomes" id="UP000000557"/>
    </source>
</evidence>
<dbReference type="CAZy" id="GT4">
    <property type="family name" value="Glycosyltransferase Family 4"/>
</dbReference>
<dbReference type="InterPro" id="IPR028098">
    <property type="entry name" value="Glyco_trans_4-like_N"/>
</dbReference>
<dbReference type="CDD" id="cd03804">
    <property type="entry name" value="GT4_WbaZ-like"/>
    <property type="match status" value="1"/>
</dbReference>